<dbReference type="InterPro" id="IPR050425">
    <property type="entry name" value="NAD(P)_dehydrat-like"/>
</dbReference>
<accession>A0A9P8VAG1</accession>
<dbReference type="OrthoDB" id="2735536at2759"/>
<dbReference type="Pfam" id="PF01370">
    <property type="entry name" value="Epimerase"/>
    <property type="match status" value="1"/>
</dbReference>
<dbReference type="PANTHER" id="PTHR10366:SF562">
    <property type="entry name" value="ALDEHYDE REDUCTASE II (AFU_ORTHOLOGUE AFUA_1G11360)"/>
    <property type="match status" value="1"/>
</dbReference>
<reference evidence="4" key="1">
    <citation type="journal article" date="2021" name="Nat. Commun.">
        <title>Genetic determinants of endophytism in the Arabidopsis root mycobiome.</title>
        <authorList>
            <person name="Mesny F."/>
            <person name="Miyauchi S."/>
            <person name="Thiergart T."/>
            <person name="Pickel B."/>
            <person name="Atanasova L."/>
            <person name="Karlsson M."/>
            <person name="Huettel B."/>
            <person name="Barry K.W."/>
            <person name="Haridas S."/>
            <person name="Chen C."/>
            <person name="Bauer D."/>
            <person name="Andreopoulos W."/>
            <person name="Pangilinan J."/>
            <person name="LaButti K."/>
            <person name="Riley R."/>
            <person name="Lipzen A."/>
            <person name="Clum A."/>
            <person name="Drula E."/>
            <person name="Henrissat B."/>
            <person name="Kohler A."/>
            <person name="Grigoriev I.V."/>
            <person name="Martin F.M."/>
            <person name="Hacquard S."/>
        </authorList>
    </citation>
    <scope>NUCLEOTIDE SEQUENCE</scope>
    <source>
        <strain evidence="4">MPI-SDFR-AT-0117</strain>
    </source>
</reference>
<dbReference type="InterPro" id="IPR001509">
    <property type="entry name" value="Epimerase_deHydtase"/>
</dbReference>
<protein>
    <submittedName>
        <fullName evidence="4">Aldehyde reductase</fullName>
    </submittedName>
</protein>
<gene>
    <name evidence="4" type="ORF">F5X68DRAFT_222806</name>
</gene>
<dbReference type="Proteomes" id="UP000770015">
    <property type="component" value="Unassembled WGS sequence"/>
</dbReference>
<organism evidence="4 5">
    <name type="scientific">Plectosphaerella plurivora</name>
    <dbReference type="NCBI Taxonomy" id="936078"/>
    <lineage>
        <taxon>Eukaryota</taxon>
        <taxon>Fungi</taxon>
        <taxon>Dikarya</taxon>
        <taxon>Ascomycota</taxon>
        <taxon>Pezizomycotina</taxon>
        <taxon>Sordariomycetes</taxon>
        <taxon>Hypocreomycetidae</taxon>
        <taxon>Glomerellales</taxon>
        <taxon>Plectosphaerellaceae</taxon>
        <taxon>Plectosphaerella</taxon>
    </lineage>
</organism>
<keyword evidence="5" id="KW-1185">Reference proteome</keyword>
<sequence length="350" mass="38211">MVIPGISNPAVPYGSTIVVTGASGFIGSHVVDQALAEGYKVRATSRNVSSSSCLCEHFNKKYGPGSVDLVEVADMEVDGAFDAAVRGTAGFVHVAHDMTGSRDPDVHIPRTVSSAINALKAAATEPGLRRFVYTSSSFAVTQPKPNKQFTVTTDTFNQEAVDRCKQPNPSGETVYSASKVAAERAIAQWVQDHKPSFVVNTLQPNANIGPLIDSEKQGYPTSARWVYALWNNDYDSLANDKPQHFINVQDDARLHVIALAHPYLQHERIFAIAAPVNMQDIIVILRKLHPTRHWEDFPNNDKDLSIVEPSKRAEALLREAYGSGFIGLEDTVRGNAQDLARGYLGKDGRD</sequence>
<evidence type="ECO:0000256" key="2">
    <source>
        <dbReference type="ARBA" id="ARBA00023445"/>
    </source>
</evidence>
<dbReference type="Gene3D" id="3.40.50.720">
    <property type="entry name" value="NAD(P)-binding Rossmann-like Domain"/>
    <property type="match status" value="1"/>
</dbReference>
<evidence type="ECO:0000313" key="4">
    <source>
        <dbReference type="EMBL" id="KAH6685975.1"/>
    </source>
</evidence>
<proteinExistence type="inferred from homology"/>
<dbReference type="PANTHER" id="PTHR10366">
    <property type="entry name" value="NAD DEPENDENT EPIMERASE/DEHYDRATASE"/>
    <property type="match status" value="1"/>
</dbReference>
<dbReference type="AlphaFoldDB" id="A0A9P8VAG1"/>
<name>A0A9P8VAG1_9PEZI</name>
<comment type="similarity">
    <text evidence="2">Belongs to the NAD(P)-dependent epimerase/dehydratase family. Dihydroflavonol-4-reductase subfamily.</text>
</comment>
<feature type="domain" description="NAD-dependent epimerase/dehydratase" evidence="3">
    <location>
        <begin position="17"/>
        <end position="272"/>
    </location>
</feature>
<evidence type="ECO:0000313" key="5">
    <source>
        <dbReference type="Proteomes" id="UP000770015"/>
    </source>
</evidence>
<evidence type="ECO:0000259" key="3">
    <source>
        <dbReference type="Pfam" id="PF01370"/>
    </source>
</evidence>
<dbReference type="SUPFAM" id="SSF51735">
    <property type="entry name" value="NAD(P)-binding Rossmann-fold domains"/>
    <property type="match status" value="1"/>
</dbReference>
<dbReference type="InterPro" id="IPR036291">
    <property type="entry name" value="NAD(P)-bd_dom_sf"/>
</dbReference>
<dbReference type="GO" id="GO:0016616">
    <property type="term" value="F:oxidoreductase activity, acting on the CH-OH group of donors, NAD or NADP as acceptor"/>
    <property type="evidence" value="ECO:0007669"/>
    <property type="project" value="TreeGrafter"/>
</dbReference>
<evidence type="ECO:0000256" key="1">
    <source>
        <dbReference type="ARBA" id="ARBA00023002"/>
    </source>
</evidence>
<comment type="caution">
    <text evidence="4">The sequence shown here is derived from an EMBL/GenBank/DDBJ whole genome shotgun (WGS) entry which is preliminary data.</text>
</comment>
<dbReference type="EMBL" id="JAGSXJ010000014">
    <property type="protein sequence ID" value="KAH6685975.1"/>
    <property type="molecule type" value="Genomic_DNA"/>
</dbReference>
<keyword evidence="1" id="KW-0560">Oxidoreductase</keyword>